<dbReference type="EMBL" id="CP014863">
    <property type="protein sequence ID" value="ASJ03807.1"/>
    <property type="molecule type" value="Genomic_DNA"/>
</dbReference>
<keyword evidence="1" id="KW-0614">Plasmid</keyword>
<geneLocation type="plasmid" evidence="2"/>
<proteinExistence type="predicted"/>
<sequence length="69" mass="8543">MFKQTKNQLRFQEKFSEYLNEFNKQTGFDELNQRLGLNDPEYQEFVAKFLEKCFKEFFVEAKKFKSRQK</sequence>
<dbReference type="AlphaFoldDB" id="A0A2Z2MBJ2"/>
<accession>A0A2Z2MBJ2</accession>
<gene>
    <name evidence="1" type="ORF">A3L09_10635</name>
</gene>
<keyword evidence="2" id="KW-1185">Reference proteome</keyword>
<reference evidence="1 2" key="1">
    <citation type="submission" date="2016-03" db="EMBL/GenBank/DDBJ databases">
        <title>Complete genome sequence of Thermococcus profundus strain DT5432.</title>
        <authorList>
            <person name="Oger P.M."/>
        </authorList>
    </citation>
    <scope>NUCLEOTIDE SEQUENCE [LARGE SCALE GENOMIC DNA]</scope>
    <source>
        <strain evidence="1 2">DT 5432</strain>
        <plasmid evidence="2">Plasmid</plasmid>
    </source>
</reference>
<organism evidence="1 2">
    <name type="scientific">Thermococcus profundus</name>
    <dbReference type="NCBI Taxonomy" id="49899"/>
    <lineage>
        <taxon>Archaea</taxon>
        <taxon>Methanobacteriati</taxon>
        <taxon>Methanobacteriota</taxon>
        <taxon>Thermococci</taxon>
        <taxon>Thermococcales</taxon>
        <taxon>Thermococcaceae</taxon>
        <taxon>Thermococcus</taxon>
    </lineage>
</organism>
<protein>
    <submittedName>
        <fullName evidence="1">Uncharacterized protein</fullName>
    </submittedName>
</protein>
<dbReference type="KEGG" id="tprf:A3L09_10635"/>
<dbReference type="Proteomes" id="UP000250179">
    <property type="component" value="Plasmid unnamed"/>
</dbReference>
<evidence type="ECO:0000313" key="2">
    <source>
        <dbReference type="Proteomes" id="UP000250179"/>
    </source>
</evidence>
<name>A0A2Z2MBJ2_THEPR</name>
<evidence type="ECO:0000313" key="1">
    <source>
        <dbReference type="EMBL" id="ASJ03807.1"/>
    </source>
</evidence>